<evidence type="ECO:0000256" key="1">
    <source>
        <dbReference type="ARBA" id="ARBA00022723"/>
    </source>
</evidence>
<dbReference type="AlphaFoldDB" id="A0AAN9E5Y7"/>
<reference evidence="3 4" key="1">
    <citation type="submission" date="2024-01" db="EMBL/GenBank/DDBJ databases">
        <title>The genomes of 5 underutilized Papilionoideae crops provide insights into root nodulation and disease resistanc.</title>
        <authorList>
            <person name="Yuan L."/>
        </authorList>
    </citation>
    <scope>NUCLEOTIDE SEQUENCE [LARGE SCALE GENOMIC DNA]</scope>
    <source>
        <strain evidence="3">ZHUSHIDOU_FW_LH</strain>
        <tissue evidence="3">Leaf</tissue>
    </source>
</reference>
<dbReference type="EMBL" id="JAYWIO010000008">
    <property type="protein sequence ID" value="KAK7246755.1"/>
    <property type="molecule type" value="Genomic_DNA"/>
</dbReference>
<dbReference type="GO" id="GO:0046872">
    <property type="term" value="F:metal ion binding"/>
    <property type="evidence" value="ECO:0007669"/>
    <property type="project" value="UniProtKB-KW"/>
</dbReference>
<keyword evidence="1" id="KW-0479">Metal-binding</keyword>
<accession>A0AAN9E5Y7</accession>
<gene>
    <name evidence="3" type="ORF">RIF29_41625</name>
</gene>
<dbReference type="InterPro" id="IPR017969">
    <property type="entry name" value="Heavy-metal-associated_CS"/>
</dbReference>
<comment type="caution">
    <text evidence="3">The sequence shown here is derived from an EMBL/GenBank/DDBJ whole genome shotgun (WGS) entry which is preliminary data.</text>
</comment>
<evidence type="ECO:0000259" key="2">
    <source>
        <dbReference type="PROSITE" id="PS50846"/>
    </source>
</evidence>
<dbReference type="InterPro" id="IPR006121">
    <property type="entry name" value="HMA_dom"/>
</dbReference>
<protein>
    <recommendedName>
        <fullName evidence="2">HMA domain-containing protein</fullName>
    </recommendedName>
</protein>
<name>A0AAN9E5Y7_CROPI</name>
<dbReference type="CDD" id="cd00371">
    <property type="entry name" value="HMA"/>
    <property type="match status" value="1"/>
</dbReference>
<dbReference type="PROSITE" id="PS50846">
    <property type="entry name" value="HMA_2"/>
    <property type="match status" value="1"/>
</dbReference>
<dbReference type="Proteomes" id="UP001372338">
    <property type="component" value="Unassembled WGS sequence"/>
</dbReference>
<sequence>MTMTMTMTMTRQMKPPIVKAIIPRSSNTATQLSFHSRGGGANLFPLRLQCSPSSPSTSDAGAGDAIILHVGGMMCEGCASTVKRILESQPQVSSATVNLASQTATIVPHVSEEEEEVLGVALAQHLTASGFTSTFPPPGELIGHNHVCAQLALHVVEFIDAQSKTSNL</sequence>
<dbReference type="PROSITE" id="PS01047">
    <property type="entry name" value="HMA_1"/>
    <property type="match status" value="1"/>
</dbReference>
<organism evidence="3 4">
    <name type="scientific">Crotalaria pallida</name>
    <name type="common">Smooth rattlebox</name>
    <name type="synonym">Crotalaria striata</name>
    <dbReference type="NCBI Taxonomy" id="3830"/>
    <lineage>
        <taxon>Eukaryota</taxon>
        <taxon>Viridiplantae</taxon>
        <taxon>Streptophyta</taxon>
        <taxon>Embryophyta</taxon>
        <taxon>Tracheophyta</taxon>
        <taxon>Spermatophyta</taxon>
        <taxon>Magnoliopsida</taxon>
        <taxon>eudicotyledons</taxon>
        <taxon>Gunneridae</taxon>
        <taxon>Pentapetalae</taxon>
        <taxon>rosids</taxon>
        <taxon>fabids</taxon>
        <taxon>Fabales</taxon>
        <taxon>Fabaceae</taxon>
        <taxon>Papilionoideae</taxon>
        <taxon>50 kb inversion clade</taxon>
        <taxon>genistoids sensu lato</taxon>
        <taxon>core genistoids</taxon>
        <taxon>Crotalarieae</taxon>
        <taxon>Crotalaria</taxon>
    </lineage>
</organism>
<evidence type="ECO:0000313" key="3">
    <source>
        <dbReference type="EMBL" id="KAK7246755.1"/>
    </source>
</evidence>
<dbReference type="Pfam" id="PF00403">
    <property type="entry name" value="HMA"/>
    <property type="match status" value="1"/>
</dbReference>
<dbReference type="InterPro" id="IPR036163">
    <property type="entry name" value="HMA_dom_sf"/>
</dbReference>
<proteinExistence type="predicted"/>
<dbReference type="SUPFAM" id="SSF55008">
    <property type="entry name" value="HMA, heavy metal-associated domain"/>
    <property type="match status" value="1"/>
</dbReference>
<evidence type="ECO:0000313" key="4">
    <source>
        <dbReference type="Proteomes" id="UP001372338"/>
    </source>
</evidence>
<feature type="domain" description="HMA" evidence="2">
    <location>
        <begin position="64"/>
        <end position="134"/>
    </location>
</feature>
<dbReference type="Gene3D" id="3.30.70.100">
    <property type="match status" value="1"/>
</dbReference>
<keyword evidence="4" id="KW-1185">Reference proteome</keyword>